<dbReference type="AlphaFoldDB" id="A0A4R6XAJ0"/>
<dbReference type="PANTHER" id="PTHR46847:SF1">
    <property type="entry name" value="D-ALLOSE-BINDING PERIPLASMIC PROTEIN-RELATED"/>
    <property type="match status" value="1"/>
</dbReference>
<feature type="domain" description="Periplasmic binding protein" evidence="5">
    <location>
        <begin position="26"/>
        <end position="287"/>
    </location>
</feature>
<comment type="subcellular location">
    <subcellularLocation>
        <location evidence="1">Cell envelope</location>
    </subcellularLocation>
</comment>
<evidence type="ECO:0000256" key="1">
    <source>
        <dbReference type="ARBA" id="ARBA00004196"/>
    </source>
</evidence>
<dbReference type="RefSeq" id="WP_133563322.1">
    <property type="nucleotide sequence ID" value="NZ_SNZA01000004.1"/>
</dbReference>
<dbReference type="Pfam" id="PF13407">
    <property type="entry name" value="Peripla_BP_4"/>
    <property type="match status" value="1"/>
</dbReference>
<protein>
    <submittedName>
        <fullName evidence="6">Inositol transport system substrate-binding protein</fullName>
    </submittedName>
</protein>
<comment type="caution">
    <text evidence="6">The sequence shown here is derived from an EMBL/GenBank/DDBJ whole genome shotgun (WGS) entry which is preliminary data.</text>
</comment>
<keyword evidence="7" id="KW-1185">Reference proteome</keyword>
<feature type="chain" id="PRO_5020294601" evidence="4">
    <location>
        <begin position="21"/>
        <end position="311"/>
    </location>
</feature>
<reference evidence="6 7" key="1">
    <citation type="submission" date="2019-03" db="EMBL/GenBank/DDBJ databases">
        <title>Genomic Encyclopedia of Type Strains, Phase IV (KMG-IV): sequencing the most valuable type-strain genomes for metagenomic binning, comparative biology and taxonomic classification.</title>
        <authorList>
            <person name="Goeker M."/>
        </authorList>
    </citation>
    <scope>NUCLEOTIDE SEQUENCE [LARGE SCALE GENOMIC DNA]</scope>
    <source>
        <strain evidence="6 7">DSM 5604</strain>
    </source>
</reference>
<dbReference type="Proteomes" id="UP000295729">
    <property type="component" value="Unassembled WGS sequence"/>
</dbReference>
<evidence type="ECO:0000313" key="6">
    <source>
        <dbReference type="EMBL" id="TDR12538.1"/>
    </source>
</evidence>
<proteinExistence type="inferred from homology"/>
<evidence type="ECO:0000256" key="4">
    <source>
        <dbReference type="SAM" id="SignalP"/>
    </source>
</evidence>
<dbReference type="EMBL" id="SNZA01000004">
    <property type="protein sequence ID" value="TDR12538.1"/>
    <property type="molecule type" value="Genomic_DNA"/>
</dbReference>
<accession>A0A4R6XAJ0</accession>
<sequence length="311" mass="33327">MKKTLLSAVFASLISGSVMAADAPRVGVTLFSFDDLFLSVLRNSLEKSANESGFEVQMEDAKNEIGMQLNQIQNFIASGVDGIIVDTVDSDATQAMTDYAEEAGIPLVYVGRRPINVDFLPENQAFVASNELESGTLQTEEVCRLLDGKGKVAVMMGTLGDNAAQQRTKDIHDVLETPACSGLEIVVEQSADFMRTKGNDLMTNWLTAGIEFDAVIANNDEMAIGAIQAMKAFGMDMDKVVVAGIDATADALAAMQAGELDVTVFQNAAAQGRGAVETLQKLMNGEKVEQKVWVPFELVTPANLAQYAARN</sequence>
<dbReference type="GO" id="GO:0030246">
    <property type="term" value="F:carbohydrate binding"/>
    <property type="evidence" value="ECO:0007669"/>
    <property type="project" value="UniProtKB-ARBA"/>
</dbReference>
<dbReference type="InterPro" id="IPR025997">
    <property type="entry name" value="SBP_2_dom"/>
</dbReference>
<dbReference type="OrthoDB" id="4827464at2"/>
<dbReference type="Gene3D" id="3.40.50.2300">
    <property type="match status" value="2"/>
</dbReference>
<dbReference type="GO" id="GO:0030313">
    <property type="term" value="C:cell envelope"/>
    <property type="evidence" value="ECO:0007669"/>
    <property type="project" value="UniProtKB-SubCell"/>
</dbReference>
<gene>
    <name evidence="6" type="ORF">C8D85_2573</name>
</gene>
<dbReference type="GO" id="GO:0055085">
    <property type="term" value="P:transmembrane transport"/>
    <property type="evidence" value="ECO:0007669"/>
    <property type="project" value="UniProtKB-ARBA"/>
</dbReference>
<evidence type="ECO:0000256" key="3">
    <source>
        <dbReference type="ARBA" id="ARBA00022729"/>
    </source>
</evidence>
<feature type="signal peptide" evidence="4">
    <location>
        <begin position="1"/>
        <end position="20"/>
    </location>
</feature>
<evidence type="ECO:0000259" key="5">
    <source>
        <dbReference type="Pfam" id="PF13407"/>
    </source>
</evidence>
<keyword evidence="3 4" id="KW-0732">Signal</keyword>
<name>A0A4R6XAJ0_9GAMM</name>
<dbReference type="CDD" id="cd06301">
    <property type="entry name" value="PBP1_rhizopine_binding-like"/>
    <property type="match status" value="1"/>
</dbReference>
<evidence type="ECO:0000256" key="2">
    <source>
        <dbReference type="ARBA" id="ARBA00007639"/>
    </source>
</evidence>
<comment type="similarity">
    <text evidence="2">Belongs to the bacterial solute-binding protein 2 family.</text>
</comment>
<dbReference type="InterPro" id="IPR028082">
    <property type="entry name" value="Peripla_BP_I"/>
</dbReference>
<dbReference type="PANTHER" id="PTHR46847">
    <property type="entry name" value="D-ALLOSE-BINDING PERIPLASMIC PROTEIN-RELATED"/>
    <property type="match status" value="1"/>
</dbReference>
<organism evidence="6 7">
    <name type="scientific">Marinomonas communis</name>
    <dbReference type="NCBI Taxonomy" id="28254"/>
    <lineage>
        <taxon>Bacteria</taxon>
        <taxon>Pseudomonadati</taxon>
        <taxon>Pseudomonadota</taxon>
        <taxon>Gammaproteobacteria</taxon>
        <taxon>Oceanospirillales</taxon>
        <taxon>Oceanospirillaceae</taxon>
        <taxon>Marinomonas</taxon>
    </lineage>
</organism>
<evidence type="ECO:0000313" key="7">
    <source>
        <dbReference type="Proteomes" id="UP000295729"/>
    </source>
</evidence>
<dbReference type="SUPFAM" id="SSF53822">
    <property type="entry name" value="Periplasmic binding protein-like I"/>
    <property type="match status" value="1"/>
</dbReference>